<dbReference type="Pfam" id="PF08044">
    <property type="entry name" value="DUF1707"/>
    <property type="match status" value="1"/>
</dbReference>
<evidence type="ECO:0000313" key="3">
    <source>
        <dbReference type="EMBL" id="SEP74637.1"/>
    </source>
</evidence>
<proteinExistence type="predicted"/>
<feature type="transmembrane region" description="Helical" evidence="1">
    <location>
        <begin position="102"/>
        <end position="124"/>
    </location>
</feature>
<organism evidence="3 4">
    <name type="scientific">Microlunatus flavus</name>
    <dbReference type="NCBI Taxonomy" id="1036181"/>
    <lineage>
        <taxon>Bacteria</taxon>
        <taxon>Bacillati</taxon>
        <taxon>Actinomycetota</taxon>
        <taxon>Actinomycetes</taxon>
        <taxon>Propionibacteriales</taxon>
        <taxon>Propionibacteriaceae</taxon>
        <taxon>Microlunatus</taxon>
    </lineage>
</organism>
<dbReference type="Proteomes" id="UP000198504">
    <property type="component" value="Unassembled WGS sequence"/>
</dbReference>
<evidence type="ECO:0000256" key="1">
    <source>
        <dbReference type="SAM" id="Phobius"/>
    </source>
</evidence>
<name>A0A1H9ADQ6_9ACTN</name>
<dbReference type="AlphaFoldDB" id="A0A1H9ADQ6"/>
<evidence type="ECO:0000259" key="2">
    <source>
        <dbReference type="Pfam" id="PF08044"/>
    </source>
</evidence>
<keyword evidence="4" id="KW-1185">Reference proteome</keyword>
<reference evidence="4" key="1">
    <citation type="submission" date="2016-10" db="EMBL/GenBank/DDBJ databases">
        <authorList>
            <person name="Varghese N."/>
            <person name="Submissions S."/>
        </authorList>
    </citation>
    <scope>NUCLEOTIDE SEQUENCE [LARGE SCALE GENOMIC DNA]</scope>
    <source>
        <strain evidence="4">CGMCC 4.6856</strain>
    </source>
</reference>
<accession>A0A1H9ADQ6</accession>
<dbReference type="STRING" id="1036181.SAMN05421756_101566"/>
<feature type="transmembrane region" description="Helical" evidence="1">
    <location>
        <begin position="130"/>
        <end position="147"/>
    </location>
</feature>
<dbReference type="RefSeq" id="WP_198409899.1">
    <property type="nucleotide sequence ID" value="NZ_FOFA01000001.1"/>
</dbReference>
<dbReference type="InterPro" id="IPR012551">
    <property type="entry name" value="DUF1707_SHOCT-like"/>
</dbReference>
<protein>
    <recommendedName>
        <fullName evidence="2">DUF1707 domain-containing protein</fullName>
    </recommendedName>
</protein>
<dbReference type="EMBL" id="FOFA01000001">
    <property type="protein sequence ID" value="SEP74637.1"/>
    <property type="molecule type" value="Genomic_DNA"/>
</dbReference>
<evidence type="ECO:0000313" key="4">
    <source>
        <dbReference type="Proteomes" id="UP000198504"/>
    </source>
</evidence>
<keyword evidence="1" id="KW-1133">Transmembrane helix</keyword>
<keyword evidence="1" id="KW-0812">Transmembrane</keyword>
<feature type="domain" description="DUF1707" evidence="2">
    <location>
        <begin position="32"/>
        <end position="84"/>
    </location>
</feature>
<gene>
    <name evidence="3" type="ORF">SAMN05421756_101566</name>
</gene>
<keyword evidence="1" id="KW-0472">Membrane</keyword>
<sequence>MTDQLPGRTPPWAMGVWTYPVRPASQPAAEPVRIGDAERDEALDRLGDHFAAGRLTREEFDERSETAMGARFDRDLEALFRDLPKPPGAEVARRGRQPGSPAVRAGVSATVLLLVPVLVLAVVASIALHGPIFFGPIIWLLVIGHLGRRQRYR</sequence>